<name>A0A917PYF5_9PSED</name>
<reference evidence="6" key="2">
    <citation type="submission" date="2020-09" db="EMBL/GenBank/DDBJ databases">
        <authorList>
            <person name="Sun Q."/>
            <person name="Ohkuma M."/>
        </authorList>
    </citation>
    <scope>NUCLEOTIDE SEQUENCE</scope>
    <source>
        <strain evidence="6">JCM 30078</strain>
    </source>
</reference>
<keyword evidence="4" id="KW-0812">Transmembrane</keyword>
<keyword evidence="7" id="KW-1185">Reference proteome</keyword>
<dbReference type="SUPFAM" id="SSF69593">
    <property type="entry name" value="Glycerol-3-phosphate (1)-acyltransferase"/>
    <property type="match status" value="1"/>
</dbReference>
<evidence type="ECO:0000256" key="3">
    <source>
        <dbReference type="ARBA" id="ARBA00023315"/>
    </source>
</evidence>
<keyword evidence="4" id="KW-0472">Membrane</keyword>
<proteinExistence type="predicted"/>
<protein>
    <submittedName>
        <fullName evidence="6">Acyltransferase</fullName>
    </submittedName>
</protein>
<dbReference type="Pfam" id="PF01553">
    <property type="entry name" value="Acyltransferase"/>
    <property type="match status" value="1"/>
</dbReference>
<gene>
    <name evidence="6" type="ORF">GCM10009304_26070</name>
</gene>
<evidence type="ECO:0000256" key="1">
    <source>
        <dbReference type="ARBA" id="ARBA00005189"/>
    </source>
</evidence>
<dbReference type="RefSeq" id="WP_188983667.1">
    <property type="nucleotide sequence ID" value="NZ_BMPO01000005.1"/>
</dbReference>
<dbReference type="GO" id="GO:0006654">
    <property type="term" value="P:phosphatidic acid biosynthetic process"/>
    <property type="evidence" value="ECO:0007669"/>
    <property type="project" value="TreeGrafter"/>
</dbReference>
<dbReference type="AlphaFoldDB" id="A0A917PYF5"/>
<feature type="transmembrane region" description="Helical" evidence="4">
    <location>
        <begin position="20"/>
        <end position="45"/>
    </location>
</feature>
<dbReference type="CDD" id="cd07989">
    <property type="entry name" value="LPLAT_AGPAT-like"/>
    <property type="match status" value="1"/>
</dbReference>
<dbReference type="GO" id="GO:0003841">
    <property type="term" value="F:1-acylglycerol-3-phosphate O-acyltransferase activity"/>
    <property type="evidence" value="ECO:0007669"/>
    <property type="project" value="TreeGrafter"/>
</dbReference>
<evidence type="ECO:0000313" key="6">
    <source>
        <dbReference type="EMBL" id="GGJ98975.1"/>
    </source>
</evidence>
<dbReference type="InterPro" id="IPR002123">
    <property type="entry name" value="Plipid/glycerol_acylTrfase"/>
</dbReference>
<reference evidence="6" key="1">
    <citation type="journal article" date="2014" name="Int. J. Syst. Evol. Microbiol.">
        <title>Complete genome sequence of Corynebacterium casei LMG S-19264T (=DSM 44701T), isolated from a smear-ripened cheese.</title>
        <authorList>
            <consortium name="US DOE Joint Genome Institute (JGI-PGF)"/>
            <person name="Walter F."/>
            <person name="Albersmeier A."/>
            <person name="Kalinowski J."/>
            <person name="Ruckert C."/>
        </authorList>
    </citation>
    <scope>NUCLEOTIDE SEQUENCE</scope>
    <source>
        <strain evidence="6">JCM 30078</strain>
    </source>
</reference>
<dbReference type="EMBL" id="BMPO01000005">
    <property type="protein sequence ID" value="GGJ98975.1"/>
    <property type="molecule type" value="Genomic_DNA"/>
</dbReference>
<organism evidence="6 7">
    <name type="scientific">Pseudomonas matsuisoli</name>
    <dbReference type="NCBI Taxonomy" id="1515666"/>
    <lineage>
        <taxon>Bacteria</taxon>
        <taxon>Pseudomonadati</taxon>
        <taxon>Pseudomonadota</taxon>
        <taxon>Gammaproteobacteria</taxon>
        <taxon>Pseudomonadales</taxon>
        <taxon>Pseudomonadaceae</taxon>
        <taxon>Pseudomonas</taxon>
    </lineage>
</organism>
<evidence type="ECO:0000259" key="5">
    <source>
        <dbReference type="SMART" id="SM00563"/>
    </source>
</evidence>
<evidence type="ECO:0000256" key="2">
    <source>
        <dbReference type="ARBA" id="ARBA00022679"/>
    </source>
</evidence>
<accession>A0A917PYF5</accession>
<evidence type="ECO:0000256" key="4">
    <source>
        <dbReference type="SAM" id="Phobius"/>
    </source>
</evidence>
<feature type="domain" description="Phospholipid/glycerol acyltransferase" evidence="5">
    <location>
        <begin position="95"/>
        <end position="203"/>
    </location>
</feature>
<dbReference type="Proteomes" id="UP000635983">
    <property type="component" value="Unassembled WGS sequence"/>
</dbReference>
<keyword evidence="3 6" id="KW-0012">Acyltransferase</keyword>
<keyword evidence="4" id="KW-1133">Transmembrane helix</keyword>
<dbReference type="PANTHER" id="PTHR10434:SF66">
    <property type="entry name" value="PHOSPHOLIPID_GLYCEROL ACYLTRANSFERASE DOMAIN-CONTAINING PROTEIN"/>
    <property type="match status" value="1"/>
</dbReference>
<keyword evidence="2" id="KW-0808">Transferase</keyword>
<dbReference type="PANTHER" id="PTHR10434">
    <property type="entry name" value="1-ACYL-SN-GLYCEROL-3-PHOSPHATE ACYLTRANSFERASE"/>
    <property type="match status" value="1"/>
</dbReference>
<evidence type="ECO:0000313" key="7">
    <source>
        <dbReference type="Proteomes" id="UP000635983"/>
    </source>
</evidence>
<sequence>MDVAAQRMKQPHSPPRAWRLVATALCFLVFGVGGLCLRLIVFPLLAVVPGDALARRRRARMTISRLFWLFVQFMSRTGVLSYEIQGQERLGQPGQMVIANHPSLIDVVVLISLIRDANCVVKASLWRNPFTRGPIRAAGYISNSGSMDMLDEAADALQVGETLIVFPEGTRTTPGQPPCFHRGAAAIALRGARVITPVVITVSPSTLTKAEPWYRIPARRFHFCLRVGADIEPNSFTAGHSLPIASRKLNDHLHQHFIKELAREPSAFGNQEPDH</sequence>
<dbReference type="SMART" id="SM00563">
    <property type="entry name" value="PlsC"/>
    <property type="match status" value="1"/>
</dbReference>
<comment type="pathway">
    <text evidence="1">Lipid metabolism.</text>
</comment>
<comment type="caution">
    <text evidence="6">The sequence shown here is derived from an EMBL/GenBank/DDBJ whole genome shotgun (WGS) entry which is preliminary data.</text>
</comment>